<protein>
    <recommendedName>
        <fullName evidence="4">Magnesium chelatase ChlI-like catalytic domain-containing protein</fullName>
    </recommendedName>
</protein>
<evidence type="ECO:0000313" key="3">
    <source>
        <dbReference type="Proteomes" id="UP001157017"/>
    </source>
</evidence>
<dbReference type="PANTHER" id="PTHR30267">
    <property type="entry name" value="PROTEIN KINASE PRKA"/>
    <property type="match status" value="1"/>
</dbReference>
<organism evidence="2 3">
    <name type="scientific">Angustibacter aerolatus</name>
    <dbReference type="NCBI Taxonomy" id="1162965"/>
    <lineage>
        <taxon>Bacteria</taxon>
        <taxon>Bacillati</taxon>
        <taxon>Actinomycetota</taxon>
        <taxon>Actinomycetes</taxon>
        <taxon>Kineosporiales</taxon>
        <taxon>Kineosporiaceae</taxon>
    </lineage>
</organism>
<accession>A0ABQ6J9R1</accession>
<evidence type="ECO:0000256" key="1">
    <source>
        <dbReference type="SAM" id="MobiDB-lite"/>
    </source>
</evidence>
<dbReference type="InterPro" id="IPR027417">
    <property type="entry name" value="P-loop_NTPase"/>
</dbReference>
<dbReference type="SUPFAM" id="SSF52540">
    <property type="entry name" value="P-loop containing nucleoside triphosphate hydrolases"/>
    <property type="match status" value="1"/>
</dbReference>
<dbReference type="PANTHER" id="PTHR30267:SF2">
    <property type="entry name" value="PROTEIN PRKA"/>
    <property type="match status" value="1"/>
</dbReference>
<name>A0ABQ6J9R1_9ACTN</name>
<dbReference type="EMBL" id="BSUZ01000001">
    <property type="protein sequence ID" value="GMA84912.1"/>
    <property type="molecule type" value="Genomic_DNA"/>
</dbReference>
<reference evidence="3" key="1">
    <citation type="journal article" date="2019" name="Int. J. Syst. Evol. Microbiol.">
        <title>The Global Catalogue of Microorganisms (GCM) 10K type strain sequencing project: providing services to taxonomists for standard genome sequencing and annotation.</title>
        <authorList>
            <consortium name="The Broad Institute Genomics Platform"/>
            <consortium name="The Broad Institute Genome Sequencing Center for Infectious Disease"/>
            <person name="Wu L."/>
            <person name="Ma J."/>
        </authorList>
    </citation>
    <scope>NUCLEOTIDE SEQUENCE [LARGE SCALE GENOMIC DNA]</scope>
    <source>
        <strain evidence="3">NBRC 108730</strain>
    </source>
</reference>
<dbReference type="Gene3D" id="3.40.50.300">
    <property type="entry name" value="P-loop containing nucleotide triphosphate hydrolases"/>
    <property type="match status" value="1"/>
</dbReference>
<proteinExistence type="predicted"/>
<feature type="compositionally biased region" description="Low complexity" evidence="1">
    <location>
        <begin position="95"/>
        <end position="108"/>
    </location>
</feature>
<dbReference type="Proteomes" id="UP001157017">
    <property type="component" value="Unassembled WGS sequence"/>
</dbReference>
<sequence length="130" mass="14543">MSLLNVLEERDVQVRGYQIRLPLDLLLVASANPEDYTNRGRIITPLKDRFGAEVRTHYPLELDDEIALVAQEAEPGRRRARPRARGRRAVHPRGARVAVGRRQVGRLGAVRRRGRRDRGGGGPAPGRAAR</sequence>
<keyword evidence="3" id="KW-1185">Reference proteome</keyword>
<evidence type="ECO:0008006" key="4">
    <source>
        <dbReference type="Google" id="ProtNLM"/>
    </source>
</evidence>
<evidence type="ECO:0000313" key="2">
    <source>
        <dbReference type="EMBL" id="GMA84912.1"/>
    </source>
</evidence>
<comment type="caution">
    <text evidence="2">The sequence shown here is derived from an EMBL/GenBank/DDBJ whole genome shotgun (WGS) entry which is preliminary data.</text>
</comment>
<gene>
    <name evidence="2" type="ORF">GCM10025868_01620</name>
</gene>
<feature type="region of interest" description="Disordered" evidence="1">
    <location>
        <begin position="74"/>
        <end position="130"/>
    </location>
</feature>
<feature type="compositionally biased region" description="Basic residues" evidence="1">
    <location>
        <begin position="78"/>
        <end position="94"/>
    </location>
</feature>